<feature type="region of interest" description="Disordered" evidence="1">
    <location>
        <begin position="135"/>
        <end position="185"/>
    </location>
</feature>
<comment type="caution">
    <text evidence="2">The sequence shown here is derived from an EMBL/GenBank/DDBJ whole genome shotgun (WGS) entry which is preliminary data.</text>
</comment>
<feature type="compositionally biased region" description="Basic and acidic residues" evidence="1">
    <location>
        <begin position="156"/>
        <end position="169"/>
    </location>
</feature>
<dbReference type="Proteomes" id="UP000313312">
    <property type="component" value="Unassembled WGS sequence"/>
</dbReference>
<evidence type="ECO:0000256" key="1">
    <source>
        <dbReference type="SAM" id="MobiDB-lite"/>
    </source>
</evidence>
<dbReference type="OMA" id="KWTIYQL"/>
<dbReference type="RefSeq" id="WP_014081911.1">
    <property type="nucleotide sequence ID" value="NZ_CAUOSB010000001.1"/>
</dbReference>
<accession>A0A5C4TM84</accession>
<organism evidence="2 3">
    <name type="scientific">Fructilactobacillus sanfranciscensis</name>
    <name type="common">Lactobacillus sanfranciscensis</name>
    <dbReference type="NCBI Taxonomy" id="1625"/>
    <lineage>
        <taxon>Bacteria</taxon>
        <taxon>Bacillati</taxon>
        <taxon>Bacillota</taxon>
        <taxon>Bacilli</taxon>
        <taxon>Lactobacillales</taxon>
        <taxon>Lactobacillaceae</taxon>
        <taxon>Fructilactobacillus</taxon>
    </lineage>
</organism>
<name>A0A5C4TM84_FRUSA</name>
<evidence type="ECO:0000313" key="2">
    <source>
        <dbReference type="EMBL" id="TNK91003.1"/>
    </source>
</evidence>
<sequence length="185" mass="20895">MKWSFEKLQEYKNNSFEDSGKLDLKADLKERYPDNILDATPFDVKVSAISDNGDVIIDAHVKGSVTVPSSRSLDPVELDLDFDINEVYVNTKAALNRYDEDVVVLKIDEDDDAIDFDKAVADNIIINIPMQVLSPEEQDGKSMPSGNDWEVISEDDFNHQEEETTKVDPRLASLKNFHSKNDDKA</sequence>
<protein>
    <submittedName>
        <fullName evidence="2">DUF177 domain-containing protein</fullName>
    </submittedName>
</protein>
<proteinExistence type="predicted"/>
<evidence type="ECO:0000313" key="3">
    <source>
        <dbReference type="Proteomes" id="UP000313312"/>
    </source>
</evidence>
<dbReference type="Pfam" id="PF02620">
    <property type="entry name" value="YceD"/>
    <property type="match status" value="1"/>
</dbReference>
<reference evidence="2 3" key="1">
    <citation type="submission" date="2018-05" db="EMBL/GenBank/DDBJ databases">
        <title>Lactobacillus sanfranciscensis Ah4 draft denome sequence.</title>
        <authorList>
            <person name="Zhang G."/>
        </authorList>
    </citation>
    <scope>NUCLEOTIDE SEQUENCE [LARGE SCALE GENOMIC DNA]</scope>
    <source>
        <strain evidence="2 3">Ah4</strain>
    </source>
</reference>
<dbReference type="AlphaFoldDB" id="A0A5C4TM84"/>
<dbReference type="EMBL" id="QFCR01000002">
    <property type="protein sequence ID" value="TNK91003.1"/>
    <property type="molecule type" value="Genomic_DNA"/>
</dbReference>
<dbReference type="InterPro" id="IPR003772">
    <property type="entry name" value="YceD"/>
</dbReference>
<gene>
    <name evidence="2" type="ORF">DID87_01270</name>
</gene>